<dbReference type="InterPro" id="IPR000330">
    <property type="entry name" value="SNF2_N"/>
</dbReference>
<protein>
    <submittedName>
        <fullName evidence="6">SNF2 family N-terminal domain-containing protein</fullName>
    </submittedName>
</protein>
<dbReference type="Proteomes" id="UP001610563">
    <property type="component" value="Unassembled WGS sequence"/>
</dbReference>
<keyword evidence="3" id="KW-0067">ATP-binding</keyword>
<name>A0ABR4FT42_9EURO</name>
<dbReference type="InterPro" id="IPR038718">
    <property type="entry name" value="SNF2-like_sf"/>
</dbReference>
<feature type="compositionally biased region" description="Polar residues" evidence="4">
    <location>
        <begin position="217"/>
        <end position="227"/>
    </location>
</feature>
<evidence type="ECO:0000256" key="1">
    <source>
        <dbReference type="ARBA" id="ARBA00022741"/>
    </source>
</evidence>
<evidence type="ECO:0000256" key="4">
    <source>
        <dbReference type="SAM" id="MobiDB-lite"/>
    </source>
</evidence>
<reference evidence="6 7" key="1">
    <citation type="submission" date="2024-07" db="EMBL/GenBank/DDBJ databases">
        <title>Section-level genome sequencing and comparative genomics of Aspergillus sections Usti and Cavernicolus.</title>
        <authorList>
            <consortium name="Lawrence Berkeley National Laboratory"/>
            <person name="Nybo J.L."/>
            <person name="Vesth T.C."/>
            <person name="Theobald S."/>
            <person name="Frisvad J.C."/>
            <person name="Larsen T.O."/>
            <person name="Kjaerboelling I."/>
            <person name="Rothschild-Mancinelli K."/>
            <person name="Lyhne E.K."/>
            <person name="Kogle M.E."/>
            <person name="Barry K."/>
            <person name="Clum A."/>
            <person name="Na H."/>
            <person name="Ledsgaard L."/>
            <person name="Lin J."/>
            <person name="Lipzen A."/>
            <person name="Kuo A."/>
            <person name="Riley R."/>
            <person name="Mondo S."/>
            <person name="Labutti K."/>
            <person name="Haridas S."/>
            <person name="Pangalinan J."/>
            <person name="Salamov A.A."/>
            <person name="Simmons B.A."/>
            <person name="Magnuson J.K."/>
            <person name="Chen J."/>
            <person name="Drula E."/>
            <person name="Henrissat B."/>
            <person name="Wiebenga A."/>
            <person name="Lubbers R.J."/>
            <person name="Gomes A.C."/>
            <person name="Makela M.R."/>
            <person name="Stajich J."/>
            <person name="Grigoriev I.V."/>
            <person name="Mortensen U.H."/>
            <person name="De Vries R.P."/>
            <person name="Baker S.E."/>
            <person name="Andersen M.R."/>
        </authorList>
    </citation>
    <scope>NUCLEOTIDE SEQUENCE [LARGE SCALE GENOMIC DNA]</scope>
    <source>
        <strain evidence="6 7">CBS 209.92</strain>
    </source>
</reference>
<feature type="region of interest" description="Disordered" evidence="4">
    <location>
        <begin position="198"/>
        <end position="227"/>
    </location>
</feature>
<feature type="domain" description="SNF2 N-terminal" evidence="5">
    <location>
        <begin position="80"/>
        <end position="189"/>
    </location>
</feature>
<dbReference type="SUPFAM" id="SSF52540">
    <property type="entry name" value="P-loop containing nucleoside triphosphate hydrolases"/>
    <property type="match status" value="1"/>
</dbReference>
<dbReference type="Gene3D" id="3.40.50.10810">
    <property type="entry name" value="Tandem AAA-ATPase domain"/>
    <property type="match status" value="1"/>
</dbReference>
<keyword evidence="1" id="KW-0547">Nucleotide-binding</keyword>
<evidence type="ECO:0000313" key="6">
    <source>
        <dbReference type="EMBL" id="KAL2786389.1"/>
    </source>
</evidence>
<organism evidence="6 7">
    <name type="scientific">Aspergillus keveii</name>
    <dbReference type="NCBI Taxonomy" id="714993"/>
    <lineage>
        <taxon>Eukaryota</taxon>
        <taxon>Fungi</taxon>
        <taxon>Dikarya</taxon>
        <taxon>Ascomycota</taxon>
        <taxon>Pezizomycotina</taxon>
        <taxon>Eurotiomycetes</taxon>
        <taxon>Eurotiomycetidae</taxon>
        <taxon>Eurotiales</taxon>
        <taxon>Aspergillaceae</taxon>
        <taxon>Aspergillus</taxon>
        <taxon>Aspergillus subgen. Nidulantes</taxon>
    </lineage>
</organism>
<evidence type="ECO:0000256" key="2">
    <source>
        <dbReference type="ARBA" id="ARBA00022801"/>
    </source>
</evidence>
<keyword evidence="2" id="KW-0378">Hydrolase</keyword>
<dbReference type="InterPro" id="IPR050628">
    <property type="entry name" value="SNF2_RAD54_helicase_TF"/>
</dbReference>
<sequence>MAKDDSGKLSPETIMNNATVDPLEEADNGSLTPCFPGPDQTSPTSELSVCPEEMDGLSLQLNADPCHWTGGELQVPLLTHQKQGIAWMMEMENSDHRGGILADDMGLCKTVQALALIESHPSPSPARRATLVVARATLIQQWEHGIERLLRPRPGRGRVYTLYGNKRPVGFSELSQYDIVLTSYGVMATELGRKQRGRRWVTSDSNPSGGADAVDLGTNQSLALGDP</sequence>
<evidence type="ECO:0000256" key="3">
    <source>
        <dbReference type="ARBA" id="ARBA00022840"/>
    </source>
</evidence>
<gene>
    <name evidence="6" type="ORF">BJX66DRAFT_32395</name>
</gene>
<dbReference type="PANTHER" id="PTHR45626">
    <property type="entry name" value="TRANSCRIPTION TERMINATION FACTOR 2-RELATED"/>
    <property type="match status" value="1"/>
</dbReference>
<accession>A0ABR4FT42</accession>
<evidence type="ECO:0000313" key="7">
    <source>
        <dbReference type="Proteomes" id="UP001610563"/>
    </source>
</evidence>
<dbReference type="InterPro" id="IPR027417">
    <property type="entry name" value="P-loop_NTPase"/>
</dbReference>
<feature type="region of interest" description="Disordered" evidence="4">
    <location>
        <begin position="1"/>
        <end position="24"/>
    </location>
</feature>
<dbReference type="EMBL" id="JBFTWV010000119">
    <property type="protein sequence ID" value="KAL2786389.1"/>
    <property type="molecule type" value="Genomic_DNA"/>
</dbReference>
<dbReference type="PANTHER" id="PTHR45626:SF16">
    <property type="entry name" value="ATP-DEPENDENT HELICASE ULS1"/>
    <property type="match status" value="1"/>
</dbReference>
<keyword evidence="7" id="KW-1185">Reference proteome</keyword>
<dbReference type="Pfam" id="PF00176">
    <property type="entry name" value="SNF2-rel_dom"/>
    <property type="match status" value="1"/>
</dbReference>
<proteinExistence type="predicted"/>
<comment type="caution">
    <text evidence="6">The sequence shown here is derived from an EMBL/GenBank/DDBJ whole genome shotgun (WGS) entry which is preliminary data.</text>
</comment>
<evidence type="ECO:0000259" key="5">
    <source>
        <dbReference type="Pfam" id="PF00176"/>
    </source>
</evidence>